<dbReference type="InterPro" id="IPR017200">
    <property type="entry name" value="PqqE-like"/>
</dbReference>
<evidence type="ECO:0000256" key="1">
    <source>
        <dbReference type="ARBA" id="ARBA00001966"/>
    </source>
</evidence>
<keyword evidence="3" id="KW-0949">S-adenosyl-L-methionine</keyword>
<dbReference type="SUPFAM" id="SSF102114">
    <property type="entry name" value="Radical SAM enzymes"/>
    <property type="match status" value="1"/>
</dbReference>
<dbReference type="HOGENOM" id="CLU_009273_4_0_2"/>
<dbReference type="PIRSF" id="PIRSF037420">
    <property type="entry name" value="PQQ_syn_pqqE"/>
    <property type="match status" value="1"/>
</dbReference>
<dbReference type="PANTHER" id="PTHR11228">
    <property type="entry name" value="RADICAL SAM DOMAIN PROTEIN"/>
    <property type="match status" value="1"/>
</dbReference>
<dbReference type="InterPro" id="IPR058240">
    <property type="entry name" value="rSAM_sf"/>
</dbReference>
<dbReference type="CDD" id="cd01335">
    <property type="entry name" value="Radical_SAM"/>
    <property type="match status" value="1"/>
</dbReference>
<dbReference type="SFLD" id="SFLDG01067">
    <property type="entry name" value="SPASM/twitch_domain_containing"/>
    <property type="match status" value="1"/>
</dbReference>
<dbReference type="InterPro" id="IPR050377">
    <property type="entry name" value="Radical_SAM_PqqE_MftC-like"/>
</dbReference>
<evidence type="ECO:0000256" key="4">
    <source>
        <dbReference type="ARBA" id="ARBA00022723"/>
    </source>
</evidence>
<accession>F2KSQ6</accession>
<gene>
    <name evidence="8" type="ordered locus">Arcve_0940</name>
</gene>
<dbReference type="FunFam" id="3.20.20.70:FF:000188">
    <property type="entry name" value="Mycofactocin radical SAM maturase MftC"/>
    <property type="match status" value="1"/>
</dbReference>
<dbReference type="GO" id="GO:0003824">
    <property type="term" value="F:catalytic activity"/>
    <property type="evidence" value="ECO:0007669"/>
    <property type="project" value="InterPro"/>
</dbReference>
<dbReference type="InterPro" id="IPR006638">
    <property type="entry name" value="Elp3/MiaA/NifB-like_rSAM"/>
</dbReference>
<proteinExistence type="predicted"/>
<keyword evidence="4" id="KW-0479">Metal-binding</keyword>
<keyword evidence="5" id="KW-0408">Iron</keyword>
<name>F2KSQ6_ARCVS</name>
<dbReference type="eggNOG" id="arCOG00938">
    <property type="taxonomic scope" value="Archaea"/>
</dbReference>
<dbReference type="STRING" id="693661.Arcve_0940"/>
<dbReference type="Gene3D" id="3.20.20.70">
    <property type="entry name" value="Aldolase class I"/>
    <property type="match status" value="1"/>
</dbReference>
<sequence>MIALTKMLTGEATVSKHLTYKGDEKITRELVEASRKPVPVVVWNSTLKCNLKCVHCYANAGSKSDELSTEEAKAFIDDLASIKAPVLLFSGGEPLLRHDIFELAAYASKRIACSLSTNGTLITPEIAEKLKEAGFSYVGVSIDGLKETNDRFRGVDGAFEKAFEGLINARDAGIMTGIRFTVTKYNIKDVPAVIDMLAENEIPRFCLYHLVPSGRASFKDDISLKERRDLIDWLIEKAIQLHDDGYKTEILTVDNPADGVYVYLKLKETDEKLAEEALEFLKYRGGDNSGKRIACVDVHGDIHPNQFWWDHTVGNIREERFSELWLNPRDELLVKLRNKTAYLRGRCGKCRFKEVCGGFRLRALRAGDLWGDDPDCYLTDEEIGIV</sequence>
<keyword evidence="6" id="KW-0411">Iron-sulfur</keyword>
<dbReference type="SFLD" id="SFLDG01386">
    <property type="entry name" value="main_SPASM_domain-containing"/>
    <property type="match status" value="1"/>
</dbReference>
<dbReference type="PANTHER" id="PTHR11228:SF7">
    <property type="entry name" value="PQQA PEPTIDE CYCLASE"/>
    <property type="match status" value="1"/>
</dbReference>
<dbReference type="GO" id="GO:0006783">
    <property type="term" value="P:heme biosynthetic process"/>
    <property type="evidence" value="ECO:0007669"/>
    <property type="project" value="TreeGrafter"/>
</dbReference>
<evidence type="ECO:0000256" key="3">
    <source>
        <dbReference type="ARBA" id="ARBA00022691"/>
    </source>
</evidence>
<dbReference type="GO" id="GO:0051539">
    <property type="term" value="F:4 iron, 4 sulfur cluster binding"/>
    <property type="evidence" value="ECO:0007669"/>
    <property type="project" value="UniProtKB-KW"/>
</dbReference>
<dbReference type="InterPro" id="IPR007197">
    <property type="entry name" value="rSAM"/>
</dbReference>
<dbReference type="AlphaFoldDB" id="F2KSQ6"/>
<evidence type="ECO:0000313" key="8">
    <source>
        <dbReference type="EMBL" id="AEA46951.1"/>
    </source>
</evidence>
<dbReference type="SMART" id="SM00729">
    <property type="entry name" value="Elp3"/>
    <property type="match status" value="1"/>
</dbReference>
<dbReference type="PROSITE" id="PS51918">
    <property type="entry name" value="RADICAL_SAM"/>
    <property type="match status" value="1"/>
</dbReference>
<evidence type="ECO:0000256" key="5">
    <source>
        <dbReference type="ARBA" id="ARBA00023004"/>
    </source>
</evidence>
<dbReference type="RefSeq" id="WP_013683615.1">
    <property type="nucleotide sequence ID" value="NC_015320.1"/>
</dbReference>
<dbReference type="Proteomes" id="UP000008136">
    <property type="component" value="Chromosome"/>
</dbReference>
<evidence type="ECO:0000313" key="9">
    <source>
        <dbReference type="Proteomes" id="UP000008136"/>
    </source>
</evidence>
<dbReference type="OrthoDB" id="30736at2157"/>
<dbReference type="Pfam" id="PF04055">
    <property type="entry name" value="Radical_SAM"/>
    <property type="match status" value="1"/>
</dbReference>
<protein>
    <submittedName>
        <fullName evidence="8">Radical SAM domain protein</fullName>
    </submittedName>
</protein>
<reference evidence="8 9" key="1">
    <citation type="submission" date="2011-03" db="EMBL/GenBank/DDBJ databases">
        <title>The complete genome of Archaeoglobus veneficus SNP6.</title>
        <authorList>
            <consortium name="US DOE Joint Genome Institute (JGI-PGF)"/>
            <person name="Lucas S."/>
            <person name="Copeland A."/>
            <person name="Lapidus A."/>
            <person name="Bruce D."/>
            <person name="Goodwin L."/>
            <person name="Pitluck S."/>
            <person name="Kyrpides N."/>
            <person name="Mavromatis K."/>
            <person name="Pagani I."/>
            <person name="Ivanova N."/>
            <person name="Mikhailova N."/>
            <person name="Lu M."/>
            <person name="Detter J.C."/>
            <person name="Tapia R."/>
            <person name="Han C."/>
            <person name="Land M."/>
            <person name="Hauser L."/>
            <person name="Markowitz V."/>
            <person name="Cheng J.-F."/>
            <person name="Hugenholtz P."/>
            <person name="Woyke T."/>
            <person name="Wu D."/>
            <person name="Spring S."/>
            <person name="Brambilla E."/>
            <person name="Klenk H.-P."/>
            <person name="Eisen J.A."/>
        </authorList>
    </citation>
    <scope>NUCLEOTIDE SEQUENCE [LARGE SCALE GENOMIC DNA]</scope>
    <source>
        <strain>SNP6</strain>
    </source>
</reference>
<dbReference type="InterPro" id="IPR013785">
    <property type="entry name" value="Aldolase_TIM"/>
</dbReference>
<dbReference type="CDD" id="cd21123">
    <property type="entry name" value="SPASM_MftC-like"/>
    <property type="match status" value="1"/>
</dbReference>
<evidence type="ECO:0000259" key="7">
    <source>
        <dbReference type="PROSITE" id="PS51918"/>
    </source>
</evidence>
<keyword evidence="2" id="KW-0004">4Fe-4S</keyword>
<dbReference type="GO" id="GO:0046872">
    <property type="term" value="F:metal ion binding"/>
    <property type="evidence" value="ECO:0007669"/>
    <property type="project" value="UniProtKB-KW"/>
</dbReference>
<dbReference type="KEGG" id="ave:Arcve_0940"/>
<keyword evidence="9" id="KW-1185">Reference proteome</keyword>
<evidence type="ECO:0000256" key="2">
    <source>
        <dbReference type="ARBA" id="ARBA00022485"/>
    </source>
</evidence>
<evidence type="ECO:0000256" key="6">
    <source>
        <dbReference type="ARBA" id="ARBA00023014"/>
    </source>
</evidence>
<organism evidence="8 9">
    <name type="scientific">Archaeoglobus veneficus (strain DSM 11195 / SNP6)</name>
    <dbReference type="NCBI Taxonomy" id="693661"/>
    <lineage>
        <taxon>Archaea</taxon>
        <taxon>Methanobacteriati</taxon>
        <taxon>Methanobacteriota</taxon>
        <taxon>Archaeoglobi</taxon>
        <taxon>Archaeoglobales</taxon>
        <taxon>Archaeoglobaceae</taxon>
        <taxon>Archaeoglobus</taxon>
    </lineage>
</organism>
<dbReference type="EMBL" id="CP002588">
    <property type="protein sequence ID" value="AEA46951.1"/>
    <property type="molecule type" value="Genomic_DNA"/>
</dbReference>
<dbReference type="SFLD" id="SFLDS00029">
    <property type="entry name" value="Radical_SAM"/>
    <property type="match status" value="1"/>
</dbReference>
<dbReference type="GeneID" id="10394050"/>
<feature type="domain" description="Radical SAM core" evidence="7">
    <location>
        <begin position="35"/>
        <end position="247"/>
    </location>
</feature>
<comment type="cofactor">
    <cofactor evidence="1">
        <name>[4Fe-4S] cluster</name>
        <dbReference type="ChEBI" id="CHEBI:49883"/>
    </cofactor>
</comment>